<keyword evidence="6" id="KW-0464">Manganese</keyword>
<dbReference type="EMBL" id="AGBW02009250">
    <property type="protein sequence ID" value="OWR51261.1"/>
    <property type="molecule type" value="Genomic_DNA"/>
</dbReference>
<keyword evidence="9" id="KW-1185">Reference proteome</keyword>
<dbReference type="InterPro" id="IPR012911">
    <property type="entry name" value="PP2C_C"/>
</dbReference>
<reference evidence="8 9" key="1">
    <citation type="journal article" date="2011" name="Cell">
        <title>The monarch butterfly genome yields insights into long-distance migration.</title>
        <authorList>
            <person name="Zhan S."/>
            <person name="Merlin C."/>
            <person name="Boore J.L."/>
            <person name="Reppert S.M."/>
        </authorList>
    </citation>
    <scope>NUCLEOTIDE SEQUENCE [LARGE SCALE GENOMIC DNA]</scope>
    <source>
        <strain evidence="8">F-2</strain>
    </source>
</reference>
<comment type="caution">
    <text evidence="8">The sequence shown here is derived from an EMBL/GenBank/DDBJ whole genome shotgun (WGS) entry which is preliminary data.</text>
</comment>
<evidence type="ECO:0000256" key="6">
    <source>
        <dbReference type="ARBA" id="ARBA00023211"/>
    </source>
</evidence>
<gene>
    <name evidence="8" type="ORF">KGM_214750</name>
</gene>
<dbReference type="AlphaFoldDB" id="A0A212FBZ8"/>
<dbReference type="GO" id="GO:0030145">
    <property type="term" value="F:manganese ion binding"/>
    <property type="evidence" value="ECO:0007669"/>
    <property type="project" value="InterPro"/>
</dbReference>
<dbReference type="KEGG" id="dpl:KGM_214750"/>
<dbReference type="Proteomes" id="UP000007151">
    <property type="component" value="Unassembled WGS sequence"/>
</dbReference>
<keyword evidence="5" id="KW-0460">Magnesium</keyword>
<feature type="domain" description="Protein serine/threonine phosphatase 2C C-terminal" evidence="7">
    <location>
        <begin position="14"/>
        <end position="54"/>
    </location>
</feature>
<evidence type="ECO:0000259" key="7">
    <source>
        <dbReference type="Pfam" id="PF07830"/>
    </source>
</evidence>
<organism evidence="8 9">
    <name type="scientific">Danaus plexippus plexippus</name>
    <dbReference type="NCBI Taxonomy" id="278856"/>
    <lineage>
        <taxon>Eukaryota</taxon>
        <taxon>Metazoa</taxon>
        <taxon>Ecdysozoa</taxon>
        <taxon>Arthropoda</taxon>
        <taxon>Hexapoda</taxon>
        <taxon>Insecta</taxon>
        <taxon>Pterygota</taxon>
        <taxon>Neoptera</taxon>
        <taxon>Endopterygota</taxon>
        <taxon>Lepidoptera</taxon>
        <taxon>Glossata</taxon>
        <taxon>Ditrysia</taxon>
        <taxon>Papilionoidea</taxon>
        <taxon>Nymphalidae</taxon>
        <taxon>Danainae</taxon>
        <taxon>Danaini</taxon>
        <taxon>Danaina</taxon>
        <taxon>Danaus</taxon>
        <taxon>Danaus</taxon>
    </lineage>
</organism>
<dbReference type="GO" id="GO:0000287">
    <property type="term" value="F:magnesium ion binding"/>
    <property type="evidence" value="ECO:0007669"/>
    <property type="project" value="InterPro"/>
</dbReference>
<keyword evidence="3" id="KW-0479">Metal-binding</keyword>
<evidence type="ECO:0000256" key="3">
    <source>
        <dbReference type="ARBA" id="ARBA00022723"/>
    </source>
</evidence>
<evidence type="ECO:0000256" key="4">
    <source>
        <dbReference type="ARBA" id="ARBA00022801"/>
    </source>
</evidence>
<evidence type="ECO:0000313" key="9">
    <source>
        <dbReference type="Proteomes" id="UP000007151"/>
    </source>
</evidence>
<dbReference type="Gene3D" id="1.10.10.430">
    <property type="entry name" value="Phosphatase 2C, C-terminal domain suprefamily"/>
    <property type="match status" value="1"/>
</dbReference>
<protein>
    <submittedName>
        <fullName evidence="8">Phosphatase 2C beta</fullName>
    </submittedName>
</protein>
<dbReference type="Pfam" id="PF07830">
    <property type="entry name" value="PP2C_C"/>
    <property type="match status" value="1"/>
</dbReference>
<comment type="cofactor">
    <cofactor evidence="1">
        <name>Mn(2+)</name>
        <dbReference type="ChEBI" id="CHEBI:29035"/>
    </cofactor>
</comment>
<dbReference type="InParanoid" id="A0A212FBZ8"/>
<evidence type="ECO:0000256" key="5">
    <source>
        <dbReference type="ARBA" id="ARBA00022842"/>
    </source>
</evidence>
<evidence type="ECO:0000313" key="8">
    <source>
        <dbReference type="EMBL" id="OWR51261.1"/>
    </source>
</evidence>
<dbReference type="InterPro" id="IPR036580">
    <property type="entry name" value="PP2C_C_sf"/>
</dbReference>
<dbReference type="GO" id="GO:0004721">
    <property type="term" value="F:phosphoprotein phosphatase activity"/>
    <property type="evidence" value="ECO:0007669"/>
    <property type="project" value="InterPro"/>
</dbReference>
<evidence type="ECO:0000256" key="1">
    <source>
        <dbReference type="ARBA" id="ARBA00001936"/>
    </source>
</evidence>
<proteinExistence type="inferred from homology"/>
<sequence>MSVVTALIEKSAGSEEDTCSSFSYVLKQLVQENIPGLPPGGGLAAKQSLLDKIYREFYPEHIDSSQTFDCQAELDTFGAN</sequence>
<evidence type="ECO:0000256" key="2">
    <source>
        <dbReference type="ARBA" id="ARBA00006702"/>
    </source>
</evidence>
<dbReference type="SUPFAM" id="SSF81601">
    <property type="entry name" value="Protein serine/threonine phosphatase 2C, C-terminal domain"/>
    <property type="match status" value="1"/>
</dbReference>
<accession>A0A212FBZ8</accession>
<keyword evidence="4" id="KW-0378">Hydrolase</keyword>
<comment type="similarity">
    <text evidence="2">Belongs to the PP2C family.</text>
</comment>
<name>A0A212FBZ8_DANPL</name>